<dbReference type="GO" id="GO:0008840">
    <property type="term" value="F:4-hydroxy-tetrahydrodipicolinate synthase activity"/>
    <property type="evidence" value="ECO:0007669"/>
    <property type="project" value="UniProtKB-UniRule"/>
</dbReference>
<comment type="subunit">
    <text evidence="12">Homotetramer; dimer of dimers.</text>
</comment>
<evidence type="ECO:0000256" key="1">
    <source>
        <dbReference type="ARBA" id="ARBA00003294"/>
    </source>
</evidence>
<evidence type="ECO:0000256" key="14">
    <source>
        <dbReference type="PIRSR" id="PIRSR001365-1"/>
    </source>
</evidence>
<dbReference type="InterPro" id="IPR013785">
    <property type="entry name" value="Aldolase_TIM"/>
</dbReference>
<evidence type="ECO:0000313" key="16">
    <source>
        <dbReference type="EMBL" id="OGY27948.1"/>
    </source>
</evidence>
<dbReference type="GO" id="GO:0019877">
    <property type="term" value="P:diaminopimelate biosynthetic process"/>
    <property type="evidence" value="ECO:0007669"/>
    <property type="project" value="UniProtKB-UniRule"/>
</dbReference>
<evidence type="ECO:0000256" key="4">
    <source>
        <dbReference type="ARBA" id="ARBA00012086"/>
    </source>
</evidence>
<dbReference type="EMBL" id="MHCV01000007">
    <property type="protein sequence ID" value="OGY27948.1"/>
    <property type="molecule type" value="Genomic_DNA"/>
</dbReference>
<dbReference type="HAMAP" id="MF_00418">
    <property type="entry name" value="DapA"/>
    <property type="match status" value="1"/>
</dbReference>
<evidence type="ECO:0000256" key="11">
    <source>
        <dbReference type="ARBA" id="ARBA00047836"/>
    </source>
</evidence>
<dbReference type="PANTHER" id="PTHR12128:SF66">
    <property type="entry name" value="4-HYDROXY-2-OXOGLUTARATE ALDOLASE, MITOCHONDRIAL"/>
    <property type="match status" value="1"/>
</dbReference>
<comment type="function">
    <text evidence="1 12">Catalyzes the condensation of (S)-aspartate-beta-semialdehyde [(S)-ASA] and pyruvate to 4-hydroxy-tetrahydrodipicolinate (HTPA).</text>
</comment>
<keyword evidence="10 12" id="KW-0704">Schiff base</keyword>
<comment type="similarity">
    <text evidence="3 12 13">Belongs to the DapA family.</text>
</comment>
<dbReference type="InterPro" id="IPR005263">
    <property type="entry name" value="DapA"/>
</dbReference>
<dbReference type="SUPFAM" id="SSF51569">
    <property type="entry name" value="Aldolase"/>
    <property type="match status" value="1"/>
</dbReference>
<dbReference type="GO" id="GO:0009089">
    <property type="term" value="P:lysine biosynthetic process via diaminopimelate"/>
    <property type="evidence" value="ECO:0007669"/>
    <property type="project" value="UniProtKB-UniRule"/>
</dbReference>
<organism evidence="16 17">
    <name type="scientific">Candidatus Woykebacteria bacterium RIFCSPHIGHO2_01_FULL_39_12</name>
    <dbReference type="NCBI Taxonomy" id="1802599"/>
    <lineage>
        <taxon>Bacteria</taxon>
        <taxon>Candidatus Woykeibacteriota</taxon>
    </lineage>
</organism>
<dbReference type="CDD" id="cd00950">
    <property type="entry name" value="DHDPS"/>
    <property type="match status" value="1"/>
</dbReference>
<dbReference type="NCBIfam" id="TIGR00674">
    <property type="entry name" value="dapA"/>
    <property type="match status" value="1"/>
</dbReference>
<feature type="site" description="Part of a proton relay during catalysis" evidence="12">
    <location>
        <position position="46"/>
    </location>
</feature>
<dbReference type="UniPathway" id="UPA00034">
    <property type="reaction ID" value="UER00017"/>
</dbReference>
<evidence type="ECO:0000256" key="10">
    <source>
        <dbReference type="ARBA" id="ARBA00023270"/>
    </source>
</evidence>
<feature type="binding site" evidence="12 15">
    <location>
        <position position="47"/>
    </location>
    <ligand>
        <name>pyruvate</name>
        <dbReference type="ChEBI" id="CHEBI:15361"/>
    </ligand>
</feature>
<dbReference type="AlphaFoldDB" id="A0A1G1WJN3"/>
<keyword evidence="5 12" id="KW-0963">Cytoplasm</keyword>
<dbReference type="InterPro" id="IPR020624">
    <property type="entry name" value="Schiff_base-form_aldolases_CS"/>
</dbReference>
<evidence type="ECO:0000256" key="5">
    <source>
        <dbReference type="ARBA" id="ARBA00022490"/>
    </source>
</evidence>
<gene>
    <name evidence="12" type="primary">dapA</name>
    <name evidence="16" type="ORF">A2864_00305</name>
</gene>
<dbReference type="PRINTS" id="PR00146">
    <property type="entry name" value="DHPICSNTHASE"/>
</dbReference>
<dbReference type="Gene3D" id="3.20.20.70">
    <property type="entry name" value="Aldolase class I"/>
    <property type="match status" value="1"/>
</dbReference>
<protein>
    <recommendedName>
        <fullName evidence="4 12">4-hydroxy-tetrahydrodipicolinate synthase</fullName>
        <shortName evidence="12">HTPA synthase</shortName>
        <ecNumber evidence="4 12">4.3.3.7</ecNumber>
    </recommendedName>
</protein>
<dbReference type="EC" id="4.3.3.7" evidence="4 12"/>
<feature type="site" description="Part of a proton relay during catalysis" evidence="12">
    <location>
        <position position="110"/>
    </location>
</feature>
<dbReference type="Proteomes" id="UP000177900">
    <property type="component" value="Unassembled WGS sequence"/>
</dbReference>
<comment type="subcellular location">
    <subcellularLocation>
        <location evidence="12">Cytoplasm</location>
    </subcellularLocation>
</comment>
<keyword evidence="7 12" id="KW-0220">Diaminopimelate biosynthesis</keyword>
<dbReference type="PIRSF" id="PIRSF001365">
    <property type="entry name" value="DHDPS"/>
    <property type="match status" value="1"/>
</dbReference>
<evidence type="ECO:0000256" key="6">
    <source>
        <dbReference type="ARBA" id="ARBA00022605"/>
    </source>
</evidence>
<dbReference type="PROSITE" id="PS00665">
    <property type="entry name" value="DHDPS_1"/>
    <property type="match status" value="1"/>
</dbReference>
<dbReference type="SMART" id="SM01130">
    <property type="entry name" value="DHDPS"/>
    <property type="match status" value="1"/>
</dbReference>
<keyword evidence="9 12" id="KW-0456">Lyase</keyword>
<dbReference type="InterPro" id="IPR020625">
    <property type="entry name" value="Schiff_base-form_aldolases_AS"/>
</dbReference>
<evidence type="ECO:0000256" key="3">
    <source>
        <dbReference type="ARBA" id="ARBA00007592"/>
    </source>
</evidence>
<dbReference type="PANTHER" id="PTHR12128">
    <property type="entry name" value="DIHYDRODIPICOLINATE SYNTHASE"/>
    <property type="match status" value="1"/>
</dbReference>
<sequence length="304" mass="32483">MAEIGRLLTAMVTPFDEEGKVGYEQAQRLALALLDSGSDGVVLAGTTGEAPTLSHEEKIRLFGLVKQAVGDRGAVIAGTGTYNTAESVELSREAEFVAQVDGLLLTCPYYNRPPQGDLYAHFSRIASSVPIPCILYNIPSRTGVNMTAETTLKLLEDIPNIVGIKEASGDLGQIGRVIAGAPEGKYVWSGDDQLTLPILSIGGHGVICVVSHLFGKSMKQMIQAYLEGDVVTARDTHLRLLPFMSTLMTAASNPIPIKYALNEMRVRVGGLRLPLSEAEGEVAGKIQQELLKALPVDIAYPIPA</sequence>
<comment type="caution">
    <text evidence="16">The sequence shown here is derived from an EMBL/GenBank/DDBJ whole genome shotgun (WGS) entry which is preliminary data.</text>
</comment>
<evidence type="ECO:0000256" key="7">
    <source>
        <dbReference type="ARBA" id="ARBA00022915"/>
    </source>
</evidence>
<evidence type="ECO:0000256" key="2">
    <source>
        <dbReference type="ARBA" id="ARBA00005120"/>
    </source>
</evidence>
<comment type="caution">
    <text evidence="12">Was originally thought to be a dihydrodipicolinate synthase (DHDPS), catalyzing the condensation of (S)-aspartate-beta-semialdehyde [(S)-ASA] and pyruvate to dihydrodipicolinate (DHDP). However, it was shown in E.coli that the product of the enzymatic reaction is not dihydrodipicolinate but in fact (4S)-4-hydroxy-2,3,4,5-tetrahydro-(2S)-dipicolinic acid (HTPA), and that the consecutive dehydration reaction leading to DHDP is not spontaneous but catalyzed by DapB.</text>
</comment>
<dbReference type="GO" id="GO:0005829">
    <property type="term" value="C:cytosol"/>
    <property type="evidence" value="ECO:0007669"/>
    <property type="project" value="TreeGrafter"/>
</dbReference>
<proteinExistence type="inferred from homology"/>
<evidence type="ECO:0000256" key="9">
    <source>
        <dbReference type="ARBA" id="ARBA00023239"/>
    </source>
</evidence>
<feature type="active site" description="Schiff-base intermediate with substrate" evidence="12 14">
    <location>
        <position position="165"/>
    </location>
</feature>
<dbReference type="InterPro" id="IPR002220">
    <property type="entry name" value="DapA-like"/>
</dbReference>
<dbReference type="PROSITE" id="PS00666">
    <property type="entry name" value="DHDPS_2"/>
    <property type="match status" value="1"/>
</dbReference>
<dbReference type="Pfam" id="PF00701">
    <property type="entry name" value="DHDPS"/>
    <property type="match status" value="1"/>
</dbReference>
<evidence type="ECO:0000256" key="13">
    <source>
        <dbReference type="PIRNR" id="PIRNR001365"/>
    </source>
</evidence>
<keyword evidence="8 12" id="KW-0457">Lysine biosynthesis</keyword>
<name>A0A1G1WJN3_9BACT</name>
<comment type="catalytic activity">
    <reaction evidence="11 12">
        <text>L-aspartate 4-semialdehyde + pyruvate = (2S,4S)-4-hydroxy-2,3,4,5-tetrahydrodipicolinate + H2O + H(+)</text>
        <dbReference type="Rhea" id="RHEA:34171"/>
        <dbReference type="ChEBI" id="CHEBI:15361"/>
        <dbReference type="ChEBI" id="CHEBI:15377"/>
        <dbReference type="ChEBI" id="CHEBI:15378"/>
        <dbReference type="ChEBI" id="CHEBI:67139"/>
        <dbReference type="ChEBI" id="CHEBI:537519"/>
        <dbReference type="EC" id="4.3.3.7"/>
    </reaction>
</comment>
<reference evidence="16 17" key="1">
    <citation type="journal article" date="2016" name="Nat. Commun.">
        <title>Thousands of microbial genomes shed light on interconnected biogeochemical processes in an aquifer system.</title>
        <authorList>
            <person name="Anantharaman K."/>
            <person name="Brown C.T."/>
            <person name="Hug L.A."/>
            <person name="Sharon I."/>
            <person name="Castelle C.J."/>
            <person name="Probst A.J."/>
            <person name="Thomas B.C."/>
            <person name="Singh A."/>
            <person name="Wilkins M.J."/>
            <person name="Karaoz U."/>
            <person name="Brodie E.L."/>
            <person name="Williams K.H."/>
            <person name="Hubbard S.S."/>
            <person name="Banfield J.F."/>
        </authorList>
    </citation>
    <scope>NUCLEOTIDE SEQUENCE [LARGE SCALE GENOMIC DNA]</scope>
</reference>
<evidence type="ECO:0000313" key="17">
    <source>
        <dbReference type="Proteomes" id="UP000177900"/>
    </source>
</evidence>
<feature type="active site" description="Proton donor/acceptor" evidence="12 14">
    <location>
        <position position="136"/>
    </location>
</feature>
<feature type="binding site" evidence="12 15">
    <location>
        <position position="207"/>
    </location>
    <ligand>
        <name>pyruvate</name>
        <dbReference type="ChEBI" id="CHEBI:15361"/>
    </ligand>
</feature>
<evidence type="ECO:0000256" key="8">
    <source>
        <dbReference type="ARBA" id="ARBA00023154"/>
    </source>
</evidence>
<comment type="pathway">
    <text evidence="2 12">Amino-acid biosynthesis; L-lysine biosynthesis via DAP pathway; (S)-tetrahydrodipicolinate from L-aspartate: step 3/4.</text>
</comment>
<accession>A0A1G1WJN3</accession>
<evidence type="ECO:0000256" key="12">
    <source>
        <dbReference type="HAMAP-Rule" id="MF_00418"/>
    </source>
</evidence>
<evidence type="ECO:0000256" key="15">
    <source>
        <dbReference type="PIRSR" id="PIRSR001365-2"/>
    </source>
</evidence>
<keyword evidence="6 12" id="KW-0028">Amino-acid biosynthesis</keyword>